<proteinExistence type="predicted"/>
<dbReference type="HOGENOM" id="CLU_573674_0_0_1"/>
<dbReference type="RefSeq" id="XP_013262667.1">
    <property type="nucleotide sequence ID" value="XM_013407213.1"/>
</dbReference>
<dbReference type="SUPFAM" id="SSF56112">
    <property type="entry name" value="Protein kinase-like (PK-like)"/>
    <property type="match status" value="1"/>
</dbReference>
<dbReference type="OrthoDB" id="4159521at2759"/>
<comment type="caution">
    <text evidence="1">The sequence shown here is derived from an EMBL/GenBank/DDBJ whole genome shotgun (WGS) entry which is preliminary data.</text>
</comment>
<dbReference type="InterPro" id="IPR011009">
    <property type="entry name" value="Kinase-like_dom_sf"/>
</dbReference>
<dbReference type="EMBL" id="AMGV01000003">
    <property type="protein sequence ID" value="KEF60077.1"/>
    <property type="molecule type" value="Genomic_DNA"/>
</dbReference>
<sequence>ATPKCKYGVFFPEHTGYLYVRKLAPGNEGGVALVRSITDGMQCVRKSTHPQDHKDPESKIAEVQFHRPHPLIPCLIWSQDHKVLNIDHKDHNTFKSTVMIHKYCNGGTLYNLACWCSADPEPRKLPEALIWRMLDQRIQTWLYLINSEPSTTRLDCHMNNVFLHYEDGAKLPDFYTGDLGHAKLIDPIIWQEPSPNLFGPTAWPAFRRIGPLDRLDRIVTDPNKRQSYLGTIAEISSDFSHIWYALVALMFRIDVEENDPDDEEMRDQAKALQEWSPELFECEERIRAIKGFWEGEKFTRYNELDTLRFQIAQMAQRSAQADPQADTTSHLRSLDTFSYEDDIFGDEEFPLDGALLQEYRGAHSGSGRPCVFDSRVPLLQLASAWPEPWRIARIEENTDRVFGVEKMTYSF</sequence>
<dbReference type="AlphaFoldDB" id="A0A072PJY3"/>
<dbReference type="GeneID" id="25279854"/>
<dbReference type="Proteomes" id="UP000027920">
    <property type="component" value="Unassembled WGS sequence"/>
</dbReference>
<dbReference type="VEuPathDB" id="FungiDB:A1O9_04927"/>
<evidence type="ECO:0000313" key="1">
    <source>
        <dbReference type="EMBL" id="KEF60077.1"/>
    </source>
</evidence>
<keyword evidence="2" id="KW-1185">Reference proteome</keyword>
<feature type="non-terminal residue" evidence="1">
    <location>
        <position position="1"/>
    </location>
</feature>
<evidence type="ECO:0008006" key="3">
    <source>
        <dbReference type="Google" id="ProtNLM"/>
    </source>
</evidence>
<protein>
    <recommendedName>
        <fullName evidence="3">Protein kinase domain-containing protein</fullName>
    </recommendedName>
</protein>
<name>A0A072PJY3_9EURO</name>
<dbReference type="Gene3D" id="1.10.510.10">
    <property type="entry name" value="Transferase(Phosphotransferase) domain 1"/>
    <property type="match status" value="1"/>
</dbReference>
<accession>A0A072PJY3</accession>
<reference evidence="1 2" key="1">
    <citation type="submission" date="2013-03" db="EMBL/GenBank/DDBJ databases">
        <title>The Genome Sequence of Exophiala aquamarina CBS 119918.</title>
        <authorList>
            <consortium name="The Broad Institute Genomics Platform"/>
            <person name="Cuomo C."/>
            <person name="de Hoog S."/>
            <person name="Gorbushina A."/>
            <person name="Walker B."/>
            <person name="Young S.K."/>
            <person name="Zeng Q."/>
            <person name="Gargeya S."/>
            <person name="Fitzgerald M."/>
            <person name="Haas B."/>
            <person name="Abouelleil A."/>
            <person name="Allen A.W."/>
            <person name="Alvarado L."/>
            <person name="Arachchi H.M."/>
            <person name="Berlin A.M."/>
            <person name="Chapman S.B."/>
            <person name="Gainer-Dewar J."/>
            <person name="Goldberg J."/>
            <person name="Griggs A."/>
            <person name="Gujja S."/>
            <person name="Hansen M."/>
            <person name="Howarth C."/>
            <person name="Imamovic A."/>
            <person name="Ireland A."/>
            <person name="Larimer J."/>
            <person name="McCowan C."/>
            <person name="Murphy C."/>
            <person name="Pearson M."/>
            <person name="Poon T.W."/>
            <person name="Priest M."/>
            <person name="Roberts A."/>
            <person name="Saif S."/>
            <person name="Shea T."/>
            <person name="Sisk P."/>
            <person name="Sykes S."/>
            <person name="Wortman J."/>
            <person name="Nusbaum C."/>
            <person name="Birren B."/>
        </authorList>
    </citation>
    <scope>NUCLEOTIDE SEQUENCE [LARGE SCALE GENOMIC DNA]</scope>
    <source>
        <strain evidence="1 2">CBS 119918</strain>
    </source>
</reference>
<organism evidence="1 2">
    <name type="scientific">Exophiala aquamarina CBS 119918</name>
    <dbReference type="NCBI Taxonomy" id="1182545"/>
    <lineage>
        <taxon>Eukaryota</taxon>
        <taxon>Fungi</taxon>
        <taxon>Dikarya</taxon>
        <taxon>Ascomycota</taxon>
        <taxon>Pezizomycotina</taxon>
        <taxon>Eurotiomycetes</taxon>
        <taxon>Chaetothyriomycetidae</taxon>
        <taxon>Chaetothyriales</taxon>
        <taxon>Herpotrichiellaceae</taxon>
        <taxon>Exophiala</taxon>
    </lineage>
</organism>
<gene>
    <name evidence="1" type="ORF">A1O9_04927</name>
</gene>
<dbReference type="STRING" id="1182545.A0A072PJY3"/>
<evidence type="ECO:0000313" key="2">
    <source>
        <dbReference type="Proteomes" id="UP000027920"/>
    </source>
</evidence>
<feature type="non-terminal residue" evidence="1">
    <location>
        <position position="411"/>
    </location>
</feature>